<dbReference type="AlphaFoldDB" id="A0A1C3WF55"/>
<reference evidence="1 2" key="1">
    <citation type="submission" date="2016-08" db="EMBL/GenBank/DDBJ databases">
        <authorList>
            <person name="Seilhamer J.J."/>
        </authorList>
    </citation>
    <scope>NUCLEOTIDE SEQUENCE [LARGE SCALE GENOMIC DNA]</scope>
    <source>
        <strain evidence="1 2">P1-7</strain>
    </source>
</reference>
<evidence type="ECO:0000313" key="2">
    <source>
        <dbReference type="Proteomes" id="UP000199205"/>
    </source>
</evidence>
<name>A0A1C3WF55_9HYPH</name>
<gene>
    <name evidence="1" type="ORF">GA0061101_1117</name>
</gene>
<accession>A0A1C3WF55</accession>
<dbReference type="InterPro" id="IPR017042">
    <property type="entry name" value="UCP036055"/>
</dbReference>
<dbReference type="EMBL" id="FMAF01000011">
    <property type="protein sequence ID" value="SCB38516.1"/>
    <property type="molecule type" value="Genomic_DNA"/>
</dbReference>
<dbReference type="Proteomes" id="UP000199205">
    <property type="component" value="Unassembled WGS sequence"/>
</dbReference>
<organism evidence="1 2">
    <name type="scientific">Rhizobium lusitanum</name>
    <dbReference type="NCBI Taxonomy" id="293958"/>
    <lineage>
        <taxon>Bacteria</taxon>
        <taxon>Pseudomonadati</taxon>
        <taxon>Pseudomonadota</taxon>
        <taxon>Alphaproteobacteria</taxon>
        <taxon>Hyphomicrobiales</taxon>
        <taxon>Rhizobiaceae</taxon>
        <taxon>Rhizobium/Agrobacterium group</taxon>
        <taxon>Rhizobium</taxon>
    </lineage>
</organism>
<protein>
    <submittedName>
        <fullName evidence="1">Uncharacterized protein</fullName>
    </submittedName>
</protein>
<dbReference type="OrthoDB" id="8304384at2"/>
<dbReference type="RefSeq" id="WP_015341932.1">
    <property type="nucleotide sequence ID" value="NZ_FMAF01000011.1"/>
</dbReference>
<evidence type="ECO:0000313" key="1">
    <source>
        <dbReference type="EMBL" id="SCB38516.1"/>
    </source>
</evidence>
<proteinExistence type="predicted"/>
<sequence length="158" mass="17235">MSASLIYDLAPVGSIVAWSDGTPRPPERFSKKLAAWKTRNSQGRLVRKEGERSLGATSLSPNFTLHEGDLGASGVIAIRIHRTFSLESTLTFKVIERPPLGSVRVFDRAGANAELVHLAVDRHAAEEWLTQHGYPHAVLDEVTEDEIAADHMEGRAAA</sequence>
<dbReference type="PIRSF" id="PIRSF036055">
    <property type="entry name" value="UCP036055"/>
    <property type="match status" value="1"/>
</dbReference>